<dbReference type="SUPFAM" id="SSF53850">
    <property type="entry name" value="Periplasmic binding protein-like II"/>
    <property type="match status" value="1"/>
</dbReference>
<proteinExistence type="predicted"/>
<name>A0A2T0N1U5_9ACTN</name>
<dbReference type="InterPro" id="IPR027939">
    <property type="entry name" value="NMT1/THI5"/>
</dbReference>
<accession>A0A2T0N1U5</accession>
<reference evidence="3 4" key="1">
    <citation type="submission" date="2018-03" db="EMBL/GenBank/DDBJ databases">
        <title>Genomic Encyclopedia of Type Strains, Phase III (KMG-III): the genomes of soil and plant-associated and newly described type strains.</title>
        <authorList>
            <person name="Whitman W."/>
        </authorList>
    </citation>
    <scope>NUCLEOTIDE SEQUENCE [LARGE SCALE GENOMIC DNA]</scope>
    <source>
        <strain evidence="3 4">CGMCC 4.7104</strain>
    </source>
</reference>
<dbReference type="PANTHER" id="PTHR31528:SF15">
    <property type="entry name" value="RIBOFLAVIN-BINDING PROTEIN RIBY"/>
    <property type="match status" value="1"/>
</dbReference>
<evidence type="ECO:0000256" key="1">
    <source>
        <dbReference type="SAM" id="SignalP"/>
    </source>
</evidence>
<evidence type="ECO:0000313" key="4">
    <source>
        <dbReference type="Proteomes" id="UP000238312"/>
    </source>
</evidence>
<gene>
    <name evidence="3" type="ORF">B0I32_10657</name>
</gene>
<dbReference type="Pfam" id="PF09084">
    <property type="entry name" value="NMT1"/>
    <property type="match status" value="1"/>
</dbReference>
<keyword evidence="4" id="KW-1185">Reference proteome</keyword>
<dbReference type="Proteomes" id="UP000238312">
    <property type="component" value="Unassembled WGS sequence"/>
</dbReference>
<comment type="caution">
    <text evidence="3">The sequence shown here is derived from an EMBL/GenBank/DDBJ whole genome shotgun (WGS) entry which is preliminary data.</text>
</comment>
<evidence type="ECO:0000313" key="3">
    <source>
        <dbReference type="EMBL" id="PRX65921.1"/>
    </source>
</evidence>
<feature type="chain" id="PRO_5039409375" evidence="1">
    <location>
        <begin position="26"/>
        <end position="343"/>
    </location>
</feature>
<evidence type="ECO:0000259" key="2">
    <source>
        <dbReference type="Pfam" id="PF09084"/>
    </source>
</evidence>
<keyword evidence="1" id="KW-0732">Signal</keyword>
<feature type="domain" description="SsuA/THI5-like" evidence="2">
    <location>
        <begin position="58"/>
        <end position="269"/>
    </location>
</feature>
<dbReference type="AlphaFoldDB" id="A0A2T0N1U5"/>
<organism evidence="3 4">
    <name type="scientific">Nonomuraea fuscirosea</name>
    <dbReference type="NCBI Taxonomy" id="1291556"/>
    <lineage>
        <taxon>Bacteria</taxon>
        <taxon>Bacillati</taxon>
        <taxon>Actinomycetota</taxon>
        <taxon>Actinomycetes</taxon>
        <taxon>Streptosporangiales</taxon>
        <taxon>Streptosporangiaceae</taxon>
        <taxon>Nonomuraea</taxon>
    </lineage>
</organism>
<dbReference type="EMBL" id="PVNG01000006">
    <property type="protein sequence ID" value="PRX65921.1"/>
    <property type="molecule type" value="Genomic_DNA"/>
</dbReference>
<dbReference type="InterPro" id="IPR015168">
    <property type="entry name" value="SsuA/THI5"/>
</dbReference>
<dbReference type="Gene3D" id="3.40.190.10">
    <property type="entry name" value="Periplasmic binding protein-like II"/>
    <property type="match status" value="2"/>
</dbReference>
<dbReference type="GO" id="GO:0009228">
    <property type="term" value="P:thiamine biosynthetic process"/>
    <property type="evidence" value="ECO:0007669"/>
    <property type="project" value="InterPro"/>
</dbReference>
<protein>
    <submittedName>
        <fullName evidence="3">NitT/TauT family transport system substrate-binding protein</fullName>
    </submittedName>
</protein>
<dbReference type="OrthoDB" id="174578at2"/>
<sequence length="343" mass="35444">MIGVMRRLPRVIMTTAIVATLSLPAGCGSGGTEPSPARPAADQVTYVTGFGTFGREAYVYVAMDKGYFREAGIEVSVQPGTGSGENMAALAGGRAHFSPIDFTAMLLTAGSGRATGTVAVAAVHQRTLAALMTLGDSGISEPKDLEGRTVGDTATSVIAMMFPTYAKLTGVDRSKVKWVSLQPAQLAANLASGKVDAIGQYVVGRPTVANAARGKEVKVLPFGDVITDMYGSALSTSATLAAQNPDLVRRFTGALFKGLAYAVDNPREAARILLAHQPAQNAEAAAAELTLIAPYVRPAGGEPMGAMSRERVERAIGVLREAGAFTGEVAPESVVSFGLVPKG</sequence>
<dbReference type="PANTHER" id="PTHR31528">
    <property type="entry name" value="4-AMINO-5-HYDROXYMETHYL-2-METHYLPYRIMIDINE PHOSPHATE SYNTHASE THI11-RELATED"/>
    <property type="match status" value="1"/>
</dbReference>
<feature type="signal peptide" evidence="1">
    <location>
        <begin position="1"/>
        <end position="25"/>
    </location>
</feature>